<dbReference type="STRING" id="400682.A0A1X7VVF9"/>
<keyword evidence="4 7" id="KW-0547">Nucleotide-binding</keyword>
<comment type="similarity">
    <text evidence="2 7">Belongs to the GPN-loop GTPase family.</text>
</comment>
<evidence type="ECO:0000256" key="4">
    <source>
        <dbReference type="ARBA" id="ARBA00022741"/>
    </source>
</evidence>
<comment type="function">
    <text evidence="7">Small GTPase required for proper nuclear import of RNA polymerase II and III (RNAPII and RNAPIII). May act at an RNAP assembly step prior to nuclear import.</text>
</comment>
<dbReference type="EnsemblMetazoa" id="Aqu2.1.43855_001">
    <property type="protein sequence ID" value="Aqu2.1.43855_001"/>
    <property type="gene ID" value="Aqu2.1.43855"/>
</dbReference>
<keyword evidence="6 7" id="KW-0342">GTP-binding</keyword>
<comment type="function">
    <text evidence="1">Small GTPase required for proper localization of RNA polymerase II (RNAPII). May act at an RNAP assembly step prior to nuclear import.</text>
</comment>
<sequence length="276" mass="31011">MRYGQVVMGPAGCGKSTYCSNVVAHCADVKRTVHVVNLDPAAEAFNYPVTVDIRELIQVDDVMSDDSLKLGPNGGLIFCMEYLVQNLSWLEEQLEDGEDDYFLFDCPGQIELYTHVPVMSQIVEQLDKWGFRLCGVFLLDSAFLTSTTKFISGVMTTLSSMVTLKLPQINVLSKIDLLTLQSREDLERYLDPQTSDLLQELSQATHGKFKKLNKAICSLFPLSCNPSIRALLHVLFFNSSPMCLLYMRDNELLGSTRIKITQSLHTTILNAELRIK</sequence>
<dbReference type="eggNOG" id="KOG1534">
    <property type="taxonomic scope" value="Eukaryota"/>
</dbReference>
<accession>A0A1X7VVF9</accession>
<dbReference type="OrthoDB" id="5839at2759"/>
<keyword evidence="5 7" id="KW-0378">Hydrolase</keyword>
<dbReference type="SUPFAM" id="SSF52540">
    <property type="entry name" value="P-loop containing nucleoside triphosphate hydrolases"/>
    <property type="match status" value="1"/>
</dbReference>
<evidence type="ECO:0000256" key="6">
    <source>
        <dbReference type="ARBA" id="ARBA00023134"/>
    </source>
</evidence>
<dbReference type="Gene3D" id="3.40.50.300">
    <property type="entry name" value="P-loop containing nucleotide triphosphate hydrolases"/>
    <property type="match status" value="1"/>
</dbReference>
<dbReference type="GO" id="GO:0005525">
    <property type="term" value="F:GTP binding"/>
    <property type="evidence" value="ECO:0007669"/>
    <property type="project" value="UniProtKB-KW"/>
</dbReference>
<dbReference type="InterPro" id="IPR030228">
    <property type="entry name" value="Gpn3"/>
</dbReference>
<reference evidence="8" key="1">
    <citation type="submission" date="2017-05" db="UniProtKB">
        <authorList>
            <consortium name="EnsemblMetazoa"/>
        </authorList>
    </citation>
    <scope>IDENTIFICATION</scope>
</reference>
<dbReference type="GO" id="GO:0003924">
    <property type="term" value="F:GTPase activity"/>
    <property type="evidence" value="ECO:0007669"/>
    <property type="project" value="TreeGrafter"/>
</dbReference>
<evidence type="ECO:0000256" key="5">
    <source>
        <dbReference type="ARBA" id="ARBA00022801"/>
    </source>
</evidence>
<evidence type="ECO:0000256" key="7">
    <source>
        <dbReference type="RuleBase" id="RU365059"/>
    </source>
</evidence>
<protein>
    <recommendedName>
        <fullName evidence="3 7">GPN-loop GTPase 3</fullName>
    </recommendedName>
</protein>
<dbReference type="AlphaFoldDB" id="A0A1X7VVF9"/>
<proteinExistence type="inferred from homology"/>
<evidence type="ECO:0000313" key="8">
    <source>
        <dbReference type="EnsemblMetazoa" id="Aqu2.1.43855_001"/>
    </source>
</evidence>
<evidence type="ECO:0000256" key="1">
    <source>
        <dbReference type="ARBA" id="ARBA00002411"/>
    </source>
</evidence>
<dbReference type="InterPro" id="IPR004130">
    <property type="entry name" value="Gpn"/>
</dbReference>
<dbReference type="PANTHER" id="PTHR21231">
    <property type="entry name" value="XPA-BINDING PROTEIN 1-RELATED"/>
    <property type="match status" value="1"/>
</dbReference>
<organism evidence="8">
    <name type="scientific">Amphimedon queenslandica</name>
    <name type="common">Sponge</name>
    <dbReference type="NCBI Taxonomy" id="400682"/>
    <lineage>
        <taxon>Eukaryota</taxon>
        <taxon>Metazoa</taxon>
        <taxon>Porifera</taxon>
        <taxon>Demospongiae</taxon>
        <taxon>Heteroscleromorpha</taxon>
        <taxon>Haplosclerida</taxon>
        <taxon>Niphatidae</taxon>
        <taxon>Amphimedon</taxon>
    </lineage>
</organism>
<dbReference type="InterPro" id="IPR027417">
    <property type="entry name" value="P-loop_NTPase"/>
</dbReference>
<name>A0A1X7VVF9_AMPQE</name>
<dbReference type="CDD" id="cd17872">
    <property type="entry name" value="GPN3"/>
    <property type="match status" value="1"/>
</dbReference>
<evidence type="ECO:0000256" key="2">
    <source>
        <dbReference type="ARBA" id="ARBA00005290"/>
    </source>
</evidence>
<dbReference type="InParanoid" id="A0A1X7VVF9"/>
<evidence type="ECO:0000256" key="3">
    <source>
        <dbReference type="ARBA" id="ARBA00014587"/>
    </source>
</evidence>
<comment type="subunit">
    <text evidence="7">Binds to RNA polymerase II (RNAPII).</text>
</comment>
<dbReference type="Pfam" id="PF03029">
    <property type="entry name" value="ATP_bind_1"/>
    <property type="match status" value="1"/>
</dbReference>
<dbReference type="PANTHER" id="PTHR21231:SF7">
    <property type="entry name" value="GPN-LOOP GTPASE 3"/>
    <property type="match status" value="1"/>
</dbReference>